<name>A0A3N4J0J6_9PEZI</name>
<dbReference type="GO" id="GO:0003676">
    <property type="term" value="F:nucleic acid binding"/>
    <property type="evidence" value="ECO:0007669"/>
    <property type="project" value="InterPro"/>
</dbReference>
<dbReference type="AlphaFoldDB" id="A0A3N4J0J6"/>
<proteinExistence type="predicted"/>
<accession>A0A3N4J0J6</accession>
<keyword evidence="2" id="KW-1185">Reference proteome</keyword>
<organism evidence="1 2">
    <name type="scientific">Choiromyces venosus 120613-1</name>
    <dbReference type="NCBI Taxonomy" id="1336337"/>
    <lineage>
        <taxon>Eukaryota</taxon>
        <taxon>Fungi</taxon>
        <taxon>Dikarya</taxon>
        <taxon>Ascomycota</taxon>
        <taxon>Pezizomycotina</taxon>
        <taxon>Pezizomycetes</taxon>
        <taxon>Pezizales</taxon>
        <taxon>Tuberaceae</taxon>
        <taxon>Choiromyces</taxon>
    </lineage>
</organism>
<reference evidence="1 2" key="1">
    <citation type="journal article" date="2018" name="Nat. Ecol. Evol.">
        <title>Pezizomycetes genomes reveal the molecular basis of ectomycorrhizal truffle lifestyle.</title>
        <authorList>
            <person name="Murat C."/>
            <person name="Payen T."/>
            <person name="Noel B."/>
            <person name="Kuo A."/>
            <person name="Morin E."/>
            <person name="Chen J."/>
            <person name="Kohler A."/>
            <person name="Krizsan K."/>
            <person name="Balestrini R."/>
            <person name="Da Silva C."/>
            <person name="Montanini B."/>
            <person name="Hainaut M."/>
            <person name="Levati E."/>
            <person name="Barry K.W."/>
            <person name="Belfiori B."/>
            <person name="Cichocki N."/>
            <person name="Clum A."/>
            <person name="Dockter R.B."/>
            <person name="Fauchery L."/>
            <person name="Guy J."/>
            <person name="Iotti M."/>
            <person name="Le Tacon F."/>
            <person name="Lindquist E.A."/>
            <person name="Lipzen A."/>
            <person name="Malagnac F."/>
            <person name="Mello A."/>
            <person name="Molinier V."/>
            <person name="Miyauchi S."/>
            <person name="Poulain J."/>
            <person name="Riccioni C."/>
            <person name="Rubini A."/>
            <person name="Sitrit Y."/>
            <person name="Splivallo R."/>
            <person name="Traeger S."/>
            <person name="Wang M."/>
            <person name="Zifcakova L."/>
            <person name="Wipf D."/>
            <person name="Zambonelli A."/>
            <person name="Paolocci F."/>
            <person name="Nowrousian M."/>
            <person name="Ottonello S."/>
            <person name="Baldrian P."/>
            <person name="Spatafora J.W."/>
            <person name="Henrissat B."/>
            <person name="Nagy L.G."/>
            <person name="Aury J.M."/>
            <person name="Wincker P."/>
            <person name="Grigoriev I.V."/>
            <person name="Bonfante P."/>
            <person name="Martin F.M."/>
        </authorList>
    </citation>
    <scope>NUCLEOTIDE SEQUENCE [LARGE SCALE GENOMIC DNA]</scope>
    <source>
        <strain evidence="1 2">120613-1</strain>
    </source>
</reference>
<gene>
    <name evidence="1" type="ORF">L873DRAFT_402325</name>
</gene>
<dbReference type="OrthoDB" id="4843387at2759"/>
<dbReference type="EMBL" id="ML120519">
    <property type="protein sequence ID" value="RPA90588.1"/>
    <property type="molecule type" value="Genomic_DNA"/>
</dbReference>
<dbReference type="Proteomes" id="UP000276215">
    <property type="component" value="Unassembled WGS sequence"/>
</dbReference>
<dbReference type="InterPro" id="IPR036397">
    <property type="entry name" value="RNaseH_sf"/>
</dbReference>
<evidence type="ECO:0000313" key="1">
    <source>
        <dbReference type="EMBL" id="RPA90588.1"/>
    </source>
</evidence>
<dbReference type="Gene3D" id="3.30.420.10">
    <property type="entry name" value="Ribonuclease H-like superfamily/Ribonuclease H"/>
    <property type="match status" value="1"/>
</dbReference>
<evidence type="ECO:0008006" key="3">
    <source>
        <dbReference type="Google" id="ProtNLM"/>
    </source>
</evidence>
<evidence type="ECO:0000313" key="2">
    <source>
        <dbReference type="Proteomes" id="UP000276215"/>
    </source>
</evidence>
<sequence length="137" mass="16138">MEQGKDSLVTFVKRNFMTRRMKLVDIWQEAGLSHVCNGTVFNALVECRLEAYREEFKFILSPECKARCLAYCTERRSWEAEKDWGSYAFMDEMSIEIGAVFGLHHVWRETGEKWHNDCVRAKKKQGEAVICWGMVMW</sequence>
<protein>
    <recommendedName>
        <fullName evidence="3">Tc1-like transposase DDE domain-containing protein</fullName>
    </recommendedName>
</protein>